<dbReference type="PANTHER" id="PTHR22835">
    <property type="entry name" value="ZINC FINGER FYVE DOMAIN CONTAINING PROTEIN"/>
    <property type="match status" value="1"/>
</dbReference>
<dbReference type="PANTHER" id="PTHR22835:SF659">
    <property type="entry name" value="GDSL LIPASE_ACYLHYDROLASE, PUTATIVE (AFU_ORTHOLOGUE AFUA_2G00510)-RELATED"/>
    <property type="match status" value="1"/>
</dbReference>
<dbReference type="Gene3D" id="3.40.50.1110">
    <property type="entry name" value="SGNH hydrolase"/>
    <property type="match status" value="1"/>
</dbReference>
<evidence type="ECO:0000313" key="6">
    <source>
        <dbReference type="RefSeq" id="XP_031375475.1"/>
    </source>
</evidence>
<dbReference type="CDD" id="cd01837">
    <property type="entry name" value="SGNH_plant_lipase_like"/>
    <property type="match status" value="1"/>
</dbReference>
<keyword evidence="4" id="KW-0325">Glycoprotein</keyword>
<organism evidence="5 7">
    <name type="scientific">Punica granatum</name>
    <name type="common">Pomegranate</name>
    <dbReference type="NCBI Taxonomy" id="22663"/>
    <lineage>
        <taxon>Eukaryota</taxon>
        <taxon>Viridiplantae</taxon>
        <taxon>Streptophyta</taxon>
        <taxon>Embryophyta</taxon>
        <taxon>Tracheophyta</taxon>
        <taxon>Spermatophyta</taxon>
        <taxon>Magnoliopsida</taxon>
        <taxon>eudicotyledons</taxon>
        <taxon>Gunneridae</taxon>
        <taxon>Pentapetalae</taxon>
        <taxon>rosids</taxon>
        <taxon>malvids</taxon>
        <taxon>Myrtales</taxon>
        <taxon>Lythraceae</taxon>
        <taxon>Punica</taxon>
    </lineage>
</organism>
<keyword evidence="5" id="KW-1185">Reference proteome</keyword>
<evidence type="ECO:0000256" key="3">
    <source>
        <dbReference type="ARBA" id="ARBA00022801"/>
    </source>
</evidence>
<reference evidence="5" key="1">
    <citation type="journal article" date="2020" name="Plant Biotechnol. J.">
        <title>The pomegranate (Punica granatum L.) draft genome dissects genetic divergence between soft- and hard-seeded cultivars.</title>
        <authorList>
            <person name="Luo X."/>
            <person name="Li H."/>
            <person name="Wu Z."/>
            <person name="Yao W."/>
            <person name="Zhao P."/>
            <person name="Cao D."/>
            <person name="Yu H."/>
            <person name="Li K."/>
            <person name="Poudel K."/>
            <person name="Zhao D."/>
            <person name="Zhang F."/>
            <person name="Xia X."/>
            <person name="Chen L."/>
            <person name="Wang Q."/>
            <person name="Jing D."/>
            <person name="Cao S."/>
        </authorList>
    </citation>
    <scope>NUCLEOTIDE SEQUENCE [LARGE SCALE GENOMIC DNA]</scope>
</reference>
<evidence type="ECO:0000313" key="7">
    <source>
        <dbReference type="RefSeq" id="XP_031383195.1"/>
    </source>
</evidence>
<dbReference type="InterPro" id="IPR035669">
    <property type="entry name" value="SGNH_plant_lipase-like"/>
</dbReference>
<dbReference type="RefSeq" id="XP_031375475.1">
    <property type="nucleotide sequence ID" value="XM_031519615.1"/>
</dbReference>
<protein>
    <submittedName>
        <fullName evidence="6 7">GDSL esterase/lipase At5g45910-like</fullName>
    </submittedName>
</protein>
<keyword evidence="3" id="KW-0378">Hydrolase</keyword>
<evidence type="ECO:0000256" key="4">
    <source>
        <dbReference type="ARBA" id="ARBA00023180"/>
    </source>
</evidence>
<dbReference type="AlphaFoldDB" id="A0A6P8CJ14"/>
<dbReference type="RefSeq" id="XP_031383195.1">
    <property type="nucleotide sequence ID" value="XM_031527335.1"/>
</dbReference>
<keyword evidence="2" id="KW-0732">Signal</keyword>
<name>A0A6P8CJ14_PUNGR</name>
<dbReference type="GO" id="GO:0016788">
    <property type="term" value="F:hydrolase activity, acting on ester bonds"/>
    <property type="evidence" value="ECO:0007669"/>
    <property type="project" value="InterPro"/>
</dbReference>
<evidence type="ECO:0000256" key="1">
    <source>
        <dbReference type="ARBA" id="ARBA00008668"/>
    </source>
</evidence>
<dbReference type="Pfam" id="PF00657">
    <property type="entry name" value="Lipase_GDSL"/>
    <property type="match status" value="1"/>
</dbReference>
<dbReference type="InterPro" id="IPR001087">
    <property type="entry name" value="GDSL"/>
</dbReference>
<accession>A0A6P8CJ14</accession>
<dbReference type="InterPro" id="IPR036514">
    <property type="entry name" value="SGNH_hydro_sf"/>
</dbReference>
<gene>
    <name evidence="7" type="primary">LOC116197253</name>
    <name evidence="6" type="synonym">LOC116189877</name>
</gene>
<evidence type="ECO:0000313" key="5">
    <source>
        <dbReference type="Proteomes" id="UP000515151"/>
    </source>
</evidence>
<evidence type="ECO:0000256" key="2">
    <source>
        <dbReference type="ARBA" id="ARBA00022729"/>
    </source>
</evidence>
<dbReference type="Proteomes" id="UP000515151">
    <property type="component" value="Chromosome 2"/>
</dbReference>
<reference evidence="6 7" key="2">
    <citation type="submission" date="2025-04" db="UniProtKB">
        <authorList>
            <consortium name="RefSeq"/>
        </authorList>
    </citation>
    <scope>IDENTIFICATION</scope>
    <source>
        <tissue evidence="6 7">Leaf</tissue>
    </source>
</reference>
<comment type="similarity">
    <text evidence="1">Belongs to the 'GDSL' lipolytic enzyme family.</text>
</comment>
<proteinExistence type="inferred from homology"/>
<dbReference type="GeneID" id="116197253"/>
<dbReference type="OrthoDB" id="1600564at2759"/>
<sequence length="391" mass="43218">MIYILVRCLALTHHSRTINMKMKFQVFVFLLFPFVTASDVSVSSRRPYAKYESIFNFGDSLSDTGNYLAVGAPGFPQIAHLPYGETFFGNATGRASDGHLIVDFIAEAFGLPSLPPYLKQTGGPYKKTGMNFAVFGATALDAEFYYAKNQGPFLFTNDSLSVQVGWFKKWKSSICTSKQERHKYFKKSLFLVGEIGGNDYHIPLLYIGAPIEQVRPLVPLIIEAIINATTAIIEEGAANVVVPGNLPIGCLPAYLTRFQSSNRSDYNPITGCLDAFNEFSKYHNRLLIQALKTLRKKYPRARIMYADYYGASIGFYYSPKLYGFSGGSITACCGGGGPYNFNISSLCGQPGSTVCDDPSTFVNWDGNHWTEAAYRHMAKGLIYGPFTSPPL</sequence>